<reference evidence="5 6" key="1">
    <citation type="submission" date="2020-01" db="EMBL/GenBank/DDBJ databases">
        <title>Whole genome sequence of Heliobacterium gestii DSM 11169.</title>
        <authorList>
            <person name="Kyndt J.A."/>
            <person name="Meyer T.E."/>
        </authorList>
    </citation>
    <scope>NUCLEOTIDE SEQUENCE [LARGE SCALE GENOMIC DNA]</scope>
    <source>
        <strain evidence="5 6">DSM 11169</strain>
    </source>
</reference>
<dbReference type="GO" id="GO:0005524">
    <property type="term" value="F:ATP binding"/>
    <property type="evidence" value="ECO:0007669"/>
    <property type="project" value="UniProtKB-KW"/>
</dbReference>
<evidence type="ECO:0000256" key="2">
    <source>
        <dbReference type="ARBA" id="ARBA00022741"/>
    </source>
</evidence>
<keyword evidence="3 5" id="KW-0067">ATP-binding</keyword>
<proteinExistence type="predicted"/>
<dbReference type="Pfam" id="PF00005">
    <property type="entry name" value="ABC_tran"/>
    <property type="match status" value="1"/>
</dbReference>
<dbReference type="Proteomes" id="UP000471031">
    <property type="component" value="Unassembled WGS sequence"/>
</dbReference>
<dbReference type="InterPro" id="IPR015854">
    <property type="entry name" value="ABC_transpr_LolD-like"/>
</dbReference>
<feature type="domain" description="ABC transporter" evidence="4">
    <location>
        <begin position="3"/>
        <end position="232"/>
    </location>
</feature>
<dbReference type="InterPro" id="IPR017871">
    <property type="entry name" value="ABC_transporter-like_CS"/>
</dbReference>
<dbReference type="GO" id="GO:0016887">
    <property type="term" value="F:ATP hydrolysis activity"/>
    <property type="evidence" value="ECO:0007669"/>
    <property type="project" value="InterPro"/>
</dbReference>
<keyword evidence="6" id="KW-1185">Reference proteome</keyword>
<dbReference type="AlphaFoldDB" id="A0A845L8C5"/>
<accession>A0A845L8C5</accession>
<organism evidence="5 6">
    <name type="scientific">Heliomicrobium gestii</name>
    <name type="common">Heliobacterium gestii</name>
    <dbReference type="NCBI Taxonomy" id="2699"/>
    <lineage>
        <taxon>Bacteria</taxon>
        <taxon>Bacillati</taxon>
        <taxon>Bacillota</taxon>
        <taxon>Clostridia</taxon>
        <taxon>Eubacteriales</taxon>
        <taxon>Heliobacteriaceae</taxon>
        <taxon>Heliomicrobium</taxon>
    </lineage>
</organism>
<keyword evidence="2" id="KW-0547">Nucleotide-binding</keyword>
<protein>
    <submittedName>
        <fullName evidence="5">ATP-binding cassette domain-containing protein</fullName>
    </submittedName>
</protein>
<name>A0A845L8C5_HELGE</name>
<dbReference type="SMART" id="SM00382">
    <property type="entry name" value="AAA"/>
    <property type="match status" value="1"/>
</dbReference>
<dbReference type="InterPro" id="IPR003593">
    <property type="entry name" value="AAA+_ATPase"/>
</dbReference>
<dbReference type="InterPro" id="IPR017911">
    <property type="entry name" value="MacB-like_ATP-bd"/>
</dbReference>
<comment type="caution">
    <text evidence="5">The sequence shown here is derived from an EMBL/GenBank/DDBJ whole genome shotgun (WGS) entry which is preliminary data.</text>
</comment>
<evidence type="ECO:0000313" key="5">
    <source>
        <dbReference type="EMBL" id="MZP41841.1"/>
    </source>
</evidence>
<dbReference type="PROSITE" id="PS50893">
    <property type="entry name" value="ABC_TRANSPORTER_2"/>
    <property type="match status" value="1"/>
</dbReference>
<dbReference type="GO" id="GO:0005886">
    <property type="term" value="C:plasma membrane"/>
    <property type="evidence" value="ECO:0007669"/>
    <property type="project" value="TreeGrafter"/>
</dbReference>
<evidence type="ECO:0000256" key="3">
    <source>
        <dbReference type="ARBA" id="ARBA00022840"/>
    </source>
</evidence>
<dbReference type="PROSITE" id="PS00211">
    <property type="entry name" value="ABC_TRANSPORTER_1"/>
    <property type="match status" value="1"/>
</dbReference>
<dbReference type="Gene3D" id="3.40.50.300">
    <property type="entry name" value="P-loop containing nucleotide triphosphate hydrolases"/>
    <property type="match status" value="1"/>
</dbReference>
<evidence type="ECO:0000256" key="1">
    <source>
        <dbReference type="ARBA" id="ARBA00022448"/>
    </source>
</evidence>
<sequence length="233" mass="25384">MILEASNVTKRYGAQTILQSLSLQLDRGQSLALLGPSGSGKTTLLSLLGLLMAPSSGEIRLLGQLTGNLKDSDLSLLRNRHIGIVFQSAQLIGPLTVWENVLLPAHLAGKSEEKRSRAGELLESLRLSGRINHRPHQLSYGQKRRVALARALLMEPSLLLADEPTNDLDPLTAKKVTELLLDWTQRGGALVVATHDRELARSADRRFVIEEGRLVEAEPAKVAGKEREEVAAS</sequence>
<dbReference type="SUPFAM" id="SSF52540">
    <property type="entry name" value="P-loop containing nucleoside triphosphate hydrolases"/>
    <property type="match status" value="1"/>
</dbReference>
<evidence type="ECO:0000313" key="6">
    <source>
        <dbReference type="Proteomes" id="UP000471031"/>
    </source>
</evidence>
<dbReference type="CDD" id="cd03255">
    <property type="entry name" value="ABC_MJ0796_LolCDE_FtsE"/>
    <property type="match status" value="1"/>
</dbReference>
<evidence type="ECO:0000259" key="4">
    <source>
        <dbReference type="PROSITE" id="PS50893"/>
    </source>
</evidence>
<gene>
    <name evidence="5" type="ORF">GTO89_02190</name>
</gene>
<dbReference type="InterPro" id="IPR027417">
    <property type="entry name" value="P-loop_NTPase"/>
</dbReference>
<dbReference type="OrthoDB" id="9772862at2"/>
<dbReference type="InterPro" id="IPR003439">
    <property type="entry name" value="ABC_transporter-like_ATP-bd"/>
</dbReference>
<keyword evidence="1" id="KW-0813">Transport</keyword>
<dbReference type="EMBL" id="WXEX01000002">
    <property type="protein sequence ID" value="MZP41841.1"/>
    <property type="molecule type" value="Genomic_DNA"/>
</dbReference>
<dbReference type="PANTHER" id="PTHR24220">
    <property type="entry name" value="IMPORT ATP-BINDING PROTEIN"/>
    <property type="match status" value="1"/>
</dbReference>
<dbReference type="GO" id="GO:0022857">
    <property type="term" value="F:transmembrane transporter activity"/>
    <property type="evidence" value="ECO:0007669"/>
    <property type="project" value="TreeGrafter"/>
</dbReference>
<dbReference type="RefSeq" id="WP_161260437.1">
    <property type="nucleotide sequence ID" value="NZ_JAFBDC010000002.1"/>
</dbReference>